<feature type="transmembrane region" description="Helical" evidence="1">
    <location>
        <begin position="136"/>
        <end position="153"/>
    </location>
</feature>
<dbReference type="InterPro" id="IPR010288">
    <property type="entry name" value="EcsB_ABC"/>
</dbReference>
<feature type="transmembrane region" description="Helical" evidence="1">
    <location>
        <begin position="307"/>
        <end position="327"/>
    </location>
</feature>
<organism evidence="2 3">
    <name type="scientific">Rossellomorea pakistanensis</name>
    <dbReference type="NCBI Taxonomy" id="992288"/>
    <lineage>
        <taxon>Bacteria</taxon>
        <taxon>Bacillati</taxon>
        <taxon>Bacillota</taxon>
        <taxon>Bacilli</taxon>
        <taxon>Bacillales</taxon>
        <taxon>Bacillaceae</taxon>
        <taxon>Rossellomorea</taxon>
    </lineage>
</organism>
<dbReference type="Pfam" id="PF05975">
    <property type="entry name" value="EcsB"/>
    <property type="match status" value="1"/>
</dbReference>
<protein>
    <submittedName>
        <fullName evidence="2">ABC-2 type transport system permease protein</fullName>
    </submittedName>
</protein>
<evidence type="ECO:0000313" key="2">
    <source>
        <dbReference type="EMBL" id="MBM7586435.1"/>
    </source>
</evidence>
<dbReference type="EMBL" id="JAFBDZ010000003">
    <property type="protein sequence ID" value="MBM7586435.1"/>
    <property type="molecule type" value="Genomic_DNA"/>
</dbReference>
<keyword evidence="1" id="KW-0472">Membrane</keyword>
<feature type="transmembrane region" description="Helical" evidence="1">
    <location>
        <begin position="377"/>
        <end position="397"/>
    </location>
</feature>
<gene>
    <name evidence="2" type="ORF">JOC86_002987</name>
</gene>
<keyword evidence="1" id="KW-1133">Transmembrane helix</keyword>
<keyword evidence="3" id="KW-1185">Reference proteome</keyword>
<accession>A0ABS2NF39</accession>
<evidence type="ECO:0000256" key="1">
    <source>
        <dbReference type="SAM" id="Phobius"/>
    </source>
</evidence>
<comment type="caution">
    <text evidence="2">The sequence shown here is derived from an EMBL/GenBank/DDBJ whole genome shotgun (WGS) entry which is preliminary data.</text>
</comment>
<dbReference type="RefSeq" id="WP_205173657.1">
    <property type="nucleotide sequence ID" value="NZ_JAFBDZ010000003.1"/>
</dbReference>
<name>A0ABS2NF39_9BACI</name>
<feature type="transmembrane region" description="Helical" evidence="1">
    <location>
        <begin position="284"/>
        <end position="301"/>
    </location>
</feature>
<dbReference type="PIRSF" id="PIRSF037259">
    <property type="entry name" value="EcsB_ABC"/>
    <property type="match status" value="1"/>
</dbReference>
<feature type="transmembrane region" description="Helical" evidence="1">
    <location>
        <begin position="101"/>
        <end position="124"/>
    </location>
</feature>
<feature type="transmembrane region" description="Helical" evidence="1">
    <location>
        <begin position="165"/>
        <end position="184"/>
    </location>
</feature>
<sequence>MNNVDMIWKKRLVEYNQELRKYLRYMFNDHLLFVLIFALGGGAYTYNQWVQTLDKDFPAALIMAICLAILVSLSPIYTFLREADAVYLLPLEQKMNQYFQKSVWISLLFQSYTLLIVLAAFMPMYVKVTGEGFSTFFKWLLLLIILKGWNLFVKWSILKNQEKEVHTVDFIIRLLLNGVLLYFLFNDADIWISGITMVIMLGYFIYFYRVGMKKSIKWDLLISLEEQRMLLFYRLANMFTDVPKLKGRIHRRKLLDPVVNLVSYGQPQTYNFLFVRSIIRTSEYFGLIFRLTSVSIILMLVVDSLLFSLFIALLFIYLTGFQLLPLYKRYDMKIWTSIYPVSENIKEKSFQNVVKVVLLSQSILISLGFWIKGEWAGGVICLFVSALFSLLFSHMYLPSRTKKWKTSEN</sequence>
<feature type="transmembrane region" description="Helical" evidence="1">
    <location>
        <begin position="190"/>
        <end position="208"/>
    </location>
</feature>
<dbReference type="Proteomes" id="UP001646157">
    <property type="component" value="Unassembled WGS sequence"/>
</dbReference>
<evidence type="ECO:0000313" key="3">
    <source>
        <dbReference type="Proteomes" id="UP001646157"/>
    </source>
</evidence>
<proteinExistence type="predicted"/>
<reference evidence="2 3" key="1">
    <citation type="submission" date="2021-01" db="EMBL/GenBank/DDBJ databases">
        <title>Genomic Encyclopedia of Type Strains, Phase IV (KMG-IV): sequencing the most valuable type-strain genomes for metagenomic binning, comparative biology and taxonomic classification.</title>
        <authorList>
            <person name="Goeker M."/>
        </authorList>
    </citation>
    <scope>NUCLEOTIDE SEQUENCE [LARGE SCALE GENOMIC DNA]</scope>
    <source>
        <strain evidence="2 3">DSM 24834</strain>
    </source>
</reference>
<feature type="transmembrane region" description="Helical" evidence="1">
    <location>
        <begin position="30"/>
        <end position="47"/>
    </location>
</feature>
<feature type="transmembrane region" description="Helical" evidence="1">
    <location>
        <begin position="59"/>
        <end position="80"/>
    </location>
</feature>
<feature type="transmembrane region" description="Helical" evidence="1">
    <location>
        <begin position="353"/>
        <end position="371"/>
    </location>
</feature>
<keyword evidence="1" id="KW-0812">Transmembrane</keyword>